<name>A0A7X1NJ77_9BURK</name>
<proteinExistence type="predicted"/>
<sequence length="194" mass="21497">MSRIDIPGRQDTAASSLQPLFHFVSRRFGFVPDLYRILSISPHSLTGLMEMQAALSRTLDVRTHERIAIAVSEVNGCDYCISAHSYIGHYFAKLIPEEIALNRMGRSLDRTAEAAVRFARKVSVSRGKVETDDLNDVRAAGYSDAQIVEIIALCAQVFLTNLLANVFDIQPDFPEIGKTGSYPGAEWSASFRDN</sequence>
<organism evidence="2 3">
    <name type="scientific">Paraburkholderia franconis</name>
    <dbReference type="NCBI Taxonomy" id="2654983"/>
    <lineage>
        <taxon>Bacteria</taxon>
        <taxon>Pseudomonadati</taxon>
        <taxon>Pseudomonadota</taxon>
        <taxon>Betaproteobacteria</taxon>
        <taxon>Burkholderiales</taxon>
        <taxon>Burkholderiaceae</taxon>
        <taxon>Paraburkholderia</taxon>
    </lineage>
</organism>
<reference evidence="2 3" key="1">
    <citation type="submission" date="2019-10" db="EMBL/GenBank/DDBJ databases">
        <title>Paraburkholderia sp. isolated from nodules of Mimosa pudica from Brazilian Atlantic Forest soils.</title>
        <authorList>
            <person name="Paulitsch F."/>
            <person name="Hungria M."/>
            <person name="Dall'Agnol R."/>
        </authorList>
    </citation>
    <scope>NUCLEOTIDE SEQUENCE [LARGE SCALE GENOMIC DNA]</scope>
    <source>
        <strain evidence="2 3">CNPSo 3157</strain>
    </source>
</reference>
<dbReference type="Pfam" id="PF02627">
    <property type="entry name" value="CMD"/>
    <property type="match status" value="1"/>
</dbReference>
<dbReference type="Proteomes" id="UP000484381">
    <property type="component" value="Unassembled WGS sequence"/>
</dbReference>
<dbReference type="InterPro" id="IPR029032">
    <property type="entry name" value="AhpD-like"/>
</dbReference>
<dbReference type="EMBL" id="WHNP01000073">
    <property type="protein sequence ID" value="MPW22656.1"/>
    <property type="molecule type" value="Genomic_DNA"/>
</dbReference>
<dbReference type="PANTHER" id="PTHR35446">
    <property type="entry name" value="SI:CH211-175M2.5"/>
    <property type="match status" value="1"/>
</dbReference>
<evidence type="ECO:0000313" key="3">
    <source>
        <dbReference type="Proteomes" id="UP000484381"/>
    </source>
</evidence>
<dbReference type="PANTHER" id="PTHR35446:SF3">
    <property type="entry name" value="CMD DOMAIN-CONTAINING PROTEIN"/>
    <property type="match status" value="1"/>
</dbReference>
<dbReference type="AlphaFoldDB" id="A0A7X1NJ77"/>
<dbReference type="SUPFAM" id="SSF69118">
    <property type="entry name" value="AhpD-like"/>
    <property type="match status" value="1"/>
</dbReference>
<dbReference type="InterPro" id="IPR004675">
    <property type="entry name" value="AhpD_core"/>
</dbReference>
<dbReference type="InterPro" id="IPR003779">
    <property type="entry name" value="CMD-like"/>
</dbReference>
<gene>
    <name evidence="2" type="ORF">GCT13_39060</name>
</gene>
<evidence type="ECO:0000313" key="2">
    <source>
        <dbReference type="EMBL" id="MPW22656.1"/>
    </source>
</evidence>
<evidence type="ECO:0000259" key="1">
    <source>
        <dbReference type="Pfam" id="PF02627"/>
    </source>
</evidence>
<feature type="domain" description="Carboxymuconolactone decarboxylase-like" evidence="1">
    <location>
        <begin position="49"/>
        <end position="88"/>
    </location>
</feature>
<accession>A0A7X1NJ77</accession>
<dbReference type="NCBIfam" id="TIGR00778">
    <property type="entry name" value="ahpD_dom"/>
    <property type="match status" value="1"/>
</dbReference>
<dbReference type="Gene3D" id="1.20.1290.10">
    <property type="entry name" value="AhpD-like"/>
    <property type="match status" value="1"/>
</dbReference>
<keyword evidence="3" id="KW-1185">Reference proteome</keyword>
<comment type="caution">
    <text evidence="2">The sequence shown here is derived from an EMBL/GenBank/DDBJ whole genome shotgun (WGS) entry which is preliminary data.</text>
</comment>
<dbReference type="GO" id="GO:0051920">
    <property type="term" value="F:peroxiredoxin activity"/>
    <property type="evidence" value="ECO:0007669"/>
    <property type="project" value="InterPro"/>
</dbReference>
<protein>
    <submittedName>
        <fullName evidence="2">Carboxymuconolactone decarboxylase family protein</fullName>
    </submittedName>
</protein>
<dbReference type="RefSeq" id="WP_152767273.1">
    <property type="nucleotide sequence ID" value="NZ_WHNP01000073.1"/>
</dbReference>